<gene>
    <name evidence="3" type="ORF">CP97_00930</name>
</gene>
<reference evidence="4" key="2">
    <citation type="submission" date="2015-04" db="EMBL/GenBank/DDBJ databases">
        <title>The complete genome sequence of Erythrobacter sp. s21-N3.</title>
        <authorList>
            <person name="Zhuang L."/>
            <person name="Liu Y."/>
            <person name="Shao Z."/>
        </authorList>
    </citation>
    <scope>NUCLEOTIDE SEQUENCE [LARGE SCALE GENOMIC DNA]</scope>
    <source>
        <strain evidence="4">s21-N3</strain>
    </source>
</reference>
<name>A0A0H4VV40_9SPHN</name>
<dbReference type="InterPro" id="IPR001447">
    <property type="entry name" value="Arylamine_N-AcTrfase"/>
</dbReference>
<accession>A0A0H4VV40</accession>
<dbReference type="KEGG" id="ery:CP97_00930"/>
<keyword evidence="3" id="KW-0808">Transferase</keyword>
<dbReference type="Gene3D" id="2.40.128.150">
    <property type="entry name" value="Cysteine proteinases"/>
    <property type="match status" value="1"/>
</dbReference>
<dbReference type="Gene3D" id="3.30.2140.10">
    <property type="entry name" value="Arylamine N-acetyltransferase"/>
    <property type="match status" value="1"/>
</dbReference>
<dbReference type="PANTHER" id="PTHR11786:SF0">
    <property type="entry name" value="ARYLAMINE N-ACETYLTRANSFERASE 4-RELATED"/>
    <property type="match status" value="1"/>
</dbReference>
<dbReference type="EMBL" id="CP011310">
    <property type="protein sequence ID" value="AKQ40918.2"/>
    <property type="molecule type" value="Genomic_DNA"/>
</dbReference>
<dbReference type="Pfam" id="PF00797">
    <property type="entry name" value="Acetyltransf_2"/>
    <property type="match status" value="1"/>
</dbReference>
<dbReference type="InterPro" id="IPR038765">
    <property type="entry name" value="Papain-like_cys_pep_sf"/>
</dbReference>
<evidence type="ECO:0000256" key="2">
    <source>
        <dbReference type="RuleBase" id="RU003452"/>
    </source>
</evidence>
<dbReference type="AlphaFoldDB" id="A0A0H4VV40"/>
<dbReference type="PRINTS" id="PR01543">
    <property type="entry name" value="ANATRNSFRASE"/>
</dbReference>
<comment type="similarity">
    <text evidence="1 2">Belongs to the arylamine N-acetyltransferase family.</text>
</comment>
<dbReference type="PANTHER" id="PTHR11786">
    <property type="entry name" value="N-HYDROXYARYLAMINE O-ACETYLTRANSFERASE"/>
    <property type="match status" value="1"/>
</dbReference>
<organism evidence="3 4">
    <name type="scientific">Aurantiacibacter atlanticus</name>
    <dbReference type="NCBI Taxonomy" id="1648404"/>
    <lineage>
        <taxon>Bacteria</taxon>
        <taxon>Pseudomonadati</taxon>
        <taxon>Pseudomonadota</taxon>
        <taxon>Alphaproteobacteria</taxon>
        <taxon>Sphingomonadales</taxon>
        <taxon>Erythrobacteraceae</taxon>
        <taxon>Aurantiacibacter</taxon>
    </lineage>
</organism>
<keyword evidence="4" id="KW-1185">Reference proteome</keyword>
<protein>
    <submittedName>
        <fullName evidence="3">Arylamine N-acetyltransferase</fullName>
    </submittedName>
</protein>
<evidence type="ECO:0000256" key="1">
    <source>
        <dbReference type="ARBA" id="ARBA00006547"/>
    </source>
</evidence>
<dbReference type="Proteomes" id="UP000059113">
    <property type="component" value="Chromosome"/>
</dbReference>
<dbReference type="GO" id="GO:0016407">
    <property type="term" value="F:acetyltransferase activity"/>
    <property type="evidence" value="ECO:0007669"/>
    <property type="project" value="InterPro"/>
</dbReference>
<dbReference type="SUPFAM" id="SSF54001">
    <property type="entry name" value="Cysteine proteinases"/>
    <property type="match status" value="1"/>
</dbReference>
<evidence type="ECO:0000313" key="3">
    <source>
        <dbReference type="EMBL" id="AKQ40918.2"/>
    </source>
</evidence>
<evidence type="ECO:0000313" key="4">
    <source>
        <dbReference type="Proteomes" id="UP000059113"/>
    </source>
</evidence>
<reference evidence="3 4" key="1">
    <citation type="journal article" date="2015" name="Int. J. Syst. Evol. Microbiol.">
        <title>Erythrobacter atlanticus sp. nov., a bacterium from ocean sediment able to degrade polycyclic aromatic hydrocarbons.</title>
        <authorList>
            <person name="Zhuang L."/>
            <person name="Liu Y."/>
            <person name="Wang L."/>
            <person name="Wang W."/>
            <person name="Shao Z."/>
        </authorList>
    </citation>
    <scope>NUCLEOTIDE SEQUENCE [LARGE SCALE GENOMIC DNA]</scope>
    <source>
        <strain evidence="4">s21-N3</strain>
    </source>
</reference>
<sequence>MLGLVLEAWGLFMSNVAGISPTLAAYLARIGLAGAPSVDGCGLAAMQAAHRQTIAFENLSVRLGDAVQCDSASAFAKLVTAQRGGFCFEHNQLLADMLGEAGFDCRLLLARVLLGNPATIPARTHCLLLAELADGPWIADAGFGGSYAPPMPLIDGALAQSGDGAHHRLTRMDDAGALAGSFLLERKGPAGSTDGRGAGGAAWEPQYAFDLAPVLPSDLAMGCHWSATHPQSRFTKVTVASLCLPDGFASMVDRQFTSWRMEEAPARRDIADAAEYRELLEVRFGIALGAADIARLPLWD</sequence>
<proteinExistence type="inferred from homology"/>